<reference evidence="1 2" key="1">
    <citation type="journal article" date="2003" name="Proc. Natl. Acad. Sci. U.S.A.">
        <title>Complete genome sequence of the marine planctomycete Pirellula sp. strain 1.</title>
        <authorList>
            <person name="Gloeckner F.O."/>
            <person name="Kube M."/>
            <person name="Bauer M."/>
            <person name="Teeling H."/>
            <person name="Lombardot T."/>
            <person name="Ludwig W."/>
            <person name="Gade D."/>
            <person name="Beck A."/>
            <person name="Borzym K."/>
            <person name="Heitmann K."/>
            <person name="Rabus R."/>
            <person name="Schlesner H."/>
            <person name="Amann R."/>
            <person name="Reinhardt R."/>
        </authorList>
    </citation>
    <scope>NUCLEOTIDE SEQUENCE [LARGE SCALE GENOMIC DNA]</scope>
    <source>
        <strain evidence="2">DSM 10527 / NCIMB 13988 / SH1</strain>
    </source>
</reference>
<dbReference type="HOGENOM" id="CLU_2344730_0_0_0"/>
<keyword evidence="2" id="KW-1185">Reference proteome</keyword>
<dbReference type="AlphaFoldDB" id="Q7UL34"/>
<evidence type="ECO:0000313" key="1">
    <source>
        <dbReference type="EMBL" id="CAD76444.1"/>
    </source>
</evidence>
<dbReference type="EMBL" id="BX294150">
    <property type="protein sequence ID" value="CAD76444.1"/>
    <property type="molecule type" value="Genomic_DNA"/>
</dbReference>
<dbReference type="Proteomes" id="UP000001025">
    <property type="component" value="Chromosome"/>
</dbReference>
<accession>Q7UL34</accession>
<proteinExistence type="predicted"/>
<dbReference type="EnsemblBacteria" id="CAD76444">
    <property type="protein sequence ID" value="CAD76444"/>
    <property type="gene ID" value="RB9767"/>
</dbReference>
<gene>
    <name evidence="1" type="ordered locus">RB9767</name>
</gene>
<protein>
    <submittedName>
        <fullName evidence="1">Uncharacterized protein</fullName>
    </submittedName>
</protein>
<sequence>MSCRSQIWSPCHEMLANRAAVWVGGSCQSIIFSVVDTSGLRLDFPSANLGELLLMCACFGPAASTPVFVEPKNRGHCRESAIRIWSFGTMCVLSIQL</sequence>
<name>Q7UL34_RHOBA</name>
<organism evidence="1 2">
    <name type="scientific">Rhodopirellula baltica (strain DSM 10527 / NCIMB 13988 / SH1)</name>
    <dbReference type="NCBI Taxonomy" id="243090"/>
    <lineage>
        <taxon>Bacteria</taxon>
        <taxon>Pseudomonadati</taxon>
        <taxon>Planctomycetota</taxon>
        <taxon>Planctomycetia</taxon>
        <taxon>Pirellulales</taxon>
        <taxon>Pirellulaceae</taxon>
        <taxon>Rhodopirellula</taxon>
    </lineage>
</organism>
<dbReference type="STRING" id="243090.RB9767"/>
<evidence type="ECO:0000313" key="2">
    <source>
        <dbReference type="Proteomes" id="UP000001025"/>
    </source>
</evidence>
<dbReference type="InParanoid" id="Q7UL34"/>
<dbReference type="KEGG" id="rba:RB9767"/>